<dbReference type="EMBL" id="LT607733">
    <property type="protein sequence ID" value="SCG18599.1"/>
    <property type="molecule type" value="Genomic_DNA"/>
</dbReference>
<feature type="domain" description="Carrier" evidence="1">
    <location>
        <begin position="332"/>
        <end position="384"/>
    </location>
</feature>
<dbReference type="InterPro" id="IPR009081">
    <property type="entry name" value="PP-bd_ACP"/>
</dbReference>
<keyword evidence="3" id="KW-1185">Reference proteome</keyword>
<evidence type="ECO:0000313" key="3">
    <source>
        <dbReference type="Proteomes" id="UP000198251"/>
    </source>
</evidence>
<organism evidence="2 3">
    <name type="scientific">Micromonospora echinofusca</name>
    <dbReference type="NCBI Taxonomy" id="47858"/>
    <lineage>
        <taxon>Bacteria</taxon>
        <taxon>Bacillati</taxon>
        <taxon>Actinomycetota</taxon>
        <taxon>Actinomycetes</taxon>
        <taxon>Micromonosporales</taxon>
        <taxon>Micromonosporaceae</taxon>
        <taxon>Micromonospora</taxon>
    </lineage>
</organism>
<reference evidence="2 3" key="1">
    <citation type="submission" date="2016-06" db="EMBL/GenBank/DDBJ databases">
        <authorList>
            <person name="Kjaerup R.B."/>
            <person name="Dalgaard T.S."/>
            <person name="Juul-Madsen H.R."/>
        </authorList>
    </citation>
    <scope>NUCLEOTIDE SEQUENCE [LARGE SCALE GENOMIC DNA]</scope>
    <source>
        <strain evidence="2 3">DSM 43913</strain>
    </source>
</reference>
<dbReference type="GeneID" id="95804629"/>
<dbReference type="Pfam" id="PF00550">
    <property type="entry name" value="PP-binding"/>
    <property type="match status" value="1"/>
</dbReference>
<dbReference type="AlphaFoldDB" id="A0A1C5GFL0"/>
<dbReference type="Proteomes" id="UP000198251">
    <property type="component" value="Chromosome I"/>
</dbReference>
<gene>
    <name evidence="2" type="ORF">GA0070610_4945</name>
</gene>
<proteinExistence type="predicted"/>
<sequence length="412" mass="43652">MVVVPAVPTRSREWTPVLTGLRADLLDCVQVNLAALADRAYGPGAHLALGATLRFATVVGPAGTPAVTASVEQRLTEAADLLGLRVTRRWDDVPGARLRELLAEHSPLYVVADTFTMSWLPYAGNQHMEHSFLLVDAGEQCVVVDGYHNSTQWGDARPGTWRMSAADFDAAVPRATAMTVAADGAPVLDRATVLRDNAAALRAGADRIEDYLTAVRRRAGEAEAAAQLVLDVWLLGRSRALHAAWLAGDPATADAAREAAGRADAWLALAGQSYVAMRRVRRGGVFPTPVLDQLDGLLRDDVALAGRLADAGPVPPPQDGPAADPGRIRAVLADEVRAVLGVGPEVPVEGRPLRTLSGFNSFRLVEVIERAEARLGVELDPDDLTGTALHDLDSLGAVFDRARPAAQGVSGR</sequence>
<dbReference type="InterPro" id="IPR036736">
    <property type="entry name" value="ACP-like_sf"/>
</dbReference>
<accession>A0A1C5GFL0</accession>
<evidence type="ECO:0000259" key="1">
    <source>
        <dbReference type="Pfam" id="PF00550"/>
    </source>
</evidence>
<dbReference type="SUPFAM" id="SSF47336">
    <property type="entry name" value="ACP-like"/>
    <property type="match status" value="1"/>
</dbReference>
<protein>
    <submittedName>
        <fullName evidence="2">Phosphopantetheine attachment site</fullName>
    </submittedName>
</protein>
<dbReference type="Gene3D" id="1.10.1200.10">
    <property type="entry name" value="ACP-like"/>
    <property type="match status" value="1"/>
</dbReference>
<name>A0A1C5GFL0_MICEH</name>
<evidence type="ECO:0000313" key="2">
    <source>
        <dbReference type="EMBL" id="SCG18599.1"/>
    </source>
</evidence>
<dbReference type="RefSeq" id="WP_089002190.1">
    <property type="nucleotide sequence ID" value="NZ_LT607733.1"/>
</dbReference>